<dbReference type="EMBL" id="JACHIB010000015">
    <property type="protein sequence ID" value="MBB6084542.1"/>
    <property type="molecule type" value="Genomic_DNA"/>
</dbReference>
<dbReference type="Proteomes" id="UP000541136">
    <property type="component" value="Unassembled WGS sequence"/>
</dbReference>
<name>A0A7W9TS46_CASDE</name>
<organism evidence="2 3">
    <name type="scientific">Castellaniella defragrans</name>
    <name type="common">Alcaligenes defragrans</name>
    <dbReference type="NCBI Taxonomy" id="75697"/>
    <lineage>
        <taxon>Bacteria</taxon>
        <taxon>Pseudomonadati</taxon>
        <taxon>Pseudomonadota</taxon>
        <taxon>Betaproteobacteria</taxon>
        <taxon>Burkholderiales</taxon>
        <taxon>Alcaligenaceae</taxon>
        <taxon>Castellaniella</taxon>
    </lineage>
</organism>
<dbReference type="AlphaFoldDB" id="A0A7W9TS46"/>
<feature type="region of interest" description="Disordered" evidence="1">
    <location>
        <begin position="1"/>
        <end position="48"/>
    </location>
</feature>
<sequence>MSAATSSYRGSEKHKDRPAQGAKGTLCPEWTHATSTRNLGNDPFDHEWPQTEAHDLFENALPHPQGEERRYATRKGIAFEAKPTNDGHWHGYPIPWESVPGDLVDKWLTENLVTNRQIKKYRSFSRSNIDWALNSDTQ</sequence>
<protein>
    <submittedName>
        <fullName evidence="2">Uncharacterized protein</fullName>
    </submittedName>
</protein>
<evidence type="ECO:0000256" key="1">
    <source>
        <dbReference type="SAM" id="MobiDB-lite"/>
    </source>
</evidence>
<gene>
    <name evidence="2" type="ORF">HNR28_002588</name>
</gene>
<dbReference type="RefSeq" id="WP_151024498.1">
    <property type="nucleotide sequence ID" value="NZ_JACHIB010000015.1"/>
</dbReference>
<reference evidence="2 3" key="1">
    <citation type="submission" date="2020-08" db="EMBL/GenBank/DDBJ databases">
        <title>Genomic Encyclopedia of Type Strains, Phase IV (KMG-IV): sequencing the most valuable type-strain genomes for metagenomic binning, comparative biology and taxonomic classification.</title>
        <authorList>
            <person name="Goeker M."/>
        </authorList>
    </citation>
    <scope>NUCLEOTIDE SEQUENCE [LARGE SCALE GENOMIC DNA]</scope>
    <source>
        <strain evidence="2 3">DSM 12141</strain>
    </source>
</reference>
<proteinExistence type="predicted"/>
<comment type="caution">
    <text evidence="2">The sequence shown here is derived from an EMBL/GenBank/DDBJ whole genome shotgun (WGS) entry which is preliminary data.</text>
</comment>
<evidence type="ECO:0000313" key="2">
    <source>
        <dbReference type="EMBL" id="MBB6084542.1"/>
    </source>
</evidence>
<accession>A0A7W9TS46</accession>
<evidence type="ECO:0000313" key="3">
    <source>
        <dbReference type="Proteomes" id="UP000541136"/>
    </source>
</evidence>